<reference evidence="3 4" key="2">
    <citation type="submission" date="2014-07" db="EMBL/GenBank/DDBJ databases">
        <title>Porphyromonadaceae bacterium OUH 334697 = ATCC BAA-2682 = DSM 28341 draft genome.</title>
        <authorList>
            <person name="Sydenham T.V."/>
            <person name="Hasman H."/>
            <person name="Justesen U.S."/>
        </authorList>
    </citation>
    <scope>NUCLEOTIDE SEQUENCE [LARGE SCALE GENOMIC DNA]</scope>
    <source>
        <strain evidence="3 4">OUH 334697</strain>
    </source>
</reference>
<comment type="caution">
    <text evidence="2">The sequence shown here is derived from an EMBL/GenBank/DDBJ whole genome shotgun (WGS) entry which is preliminary data.</text>
</comment>
<keyword evidence="1" id="KW-0472">Membrane</keyword>
<keyword evidence="5" id="KW-1185">Reference proteome</keyword>
<accession>A0A0C3R519</accession>
<name>A0A0C3R519_9PORP</name>
<evidence type="ECO:0000313" key="4">
    <source>
        <dbReference type="Proteomes" id="UP000031937"/>
    </source>
</evidence>
<evidence type="ECO:0000313" key="5">
    <source>
        <dbReference type="Proteomes" id="UP000031980"/>
    </source>
</evidence>
<evidence type="ECO:0000313" key="3">
    <source>
        <dbReference type="EMBL" id="KIO46404.1"/>
    </source>
</evidence>
<evidence type="ECO:0000256" key="1">
    <source>
        <dbReference type="SAM" id="Phobius"/>
    </source>
</evidence>
<dbReference type="AlphaFoldDB" id="A0A0C3R519"/>
<dbReference type="PROSITE" id="PS51257">
    <property type="entry name" value="PROKAR_LIPOPROTEIN"/>
    <property type="match status" value="1"/>
</dbReference>
<dbReference type="Proteomes" id="UP000031937">
    <property type="component" value="Unassembled WGS sequence"/>
</dbReference>
<reference evidence="2 5" key="1">
    <citation type="submission" date="2014-07" db="EMBL/GenBank/DDBJ databases">
        <title>Porphyromonadaceae bacterium OUH 308042 = ATCC BAA-2681 = DSM 28342 draft genome.</title>
        <authorList>
            <person name="Sydenham T.V."/>
            <person name="Hasman H."/>
            <person name="Justensen U.S."/>
        </authorList>
    </citation>
    <scope>NUCLEOTIDE SEQUENCE [LARGE SCALE GENOMIC DNA]</scope>
    <source>
        <strain evidence="2 5">OUH 308042</strain>
    </source>
</reference>
<keyword evidence="1" id="KW-1133">Transmembrane helix</keyword>
<keyword evidence="1" id="KW-0812">Transmembrane</keyword>
<dbReference type="EMBL" id="JPIT01000015">
    <property type="protein sequence ID" value="KIO46404.1"/>
    <property type="molecule type" value="Genomic_DNA"/>
</dbReference>
<feature type="transmembrane region" description="Helical" evidence="1">
    <location>
        <begin position="20"/>
        <end position="39"/>
    </location>
</feature>
<evidence type="ECO:0000313" key="2">
    <source>
        <dbReference type="EMBL" id="KIO44675.1"/>
    </source>
</evidence>
<sequence>MKDMNNSVKRNKTGRIMKKLIYILVMGGMFSFIGCGDVGDYPKKSDDYKNVDPYVLPKAKVLTQEERDAVQAERDEYTTATEVE</sequence>
<dbReference type="Proteomes" id="UP000031980">
    <property type="component" value="Unassembled WGS sequence"/>
</dbReference>
<organism evidence="2 5">
    <name type="scientific">Sanguibacteroides justesenii</name>
    <dbReference type="NCBI Taxonomy" id="1547597"/>
    <lineage>
        <taxon>Bacteria</taxon>
        <taxon>Pseudomonadati</taxon>
        <taxon>Bacteroidota</taxon>
        <taxon>Bacteroidia</taxon>
        <taxon>Bacteroidales</taxon>
        <taxon>Porphyromonadaceae</taxon>
        <taxon>Sanguibacteroides</taxon>
    </lineage>
</organism>
<gene>
    <name evidence="2" type="ORF">BA92_06445</name>
    <name evidence="3" type="ORF">IE90_04545</name>
</gene>
<dbReference type="EMBL" id="JPIU01000038">
    <property type="protein sequence ID" value="KIO44675.1"/>
    <property type="molecule type" value="Genomic_DNA"/>
</dbReference>
<protein>
    <recommendedName>
        <fullName evidence="6">Lipoprotein</fullName>
    </recommendedName>
</protein>
<proteinExistence type="predicted"/>
<evidence type="ECO:0008006" key="6">
    <source>
        <dbReference type="Google" id="ProtNLM"/>
    </source>
</evidence>